<gene>
    <name evidence="2" type="ORF">JOF59_006503</name>
</gene>
<evidence type="ECO:0000256" key="1">
    <source>
        <dbReference type="SAM" id="MobiDB-lite"/>
    </source>
</evidence>
<feature type="compositionally biased region" description="Polar residues" evidence="1">
    <location>
        <begin position="231"/>
        <end position="244"/>
    </location>
</feature>
<comment type="caution">
    <text evidence="2">The sequence shown here is derived from an EMBL/GenBank/DDBJ whole genome shotgun (WGS) entry which is preliminary data.</text>
</comment>
<evidence type="ECO:0008006" key="4">
    <source>
        <dbReference type="Google" id="ProtNLM"/>
    </source>
</evidence>
<evidence type="ECO:0000313" key="2">
    <source>
        <dbReference type="EMBL" id="MBP2364011.1"/>
    </source>
</evidence>
<name>A0ABS4VJA7_9ACTN</name>
<feature type="compositionally biased region" description="Low complexity" evidence="1">
    <location>
        <begin position="246"/>
        <end position="260"/>
    </location>
</feature>
<reference evidence="2 3" key="1">
    <citation type="submission" date="2021-03" db="EMBL/GenBank/DDBJ databases">
        <title>Sequencing the genomes of 1000 actinobacteria strains.</title>
        <authorList>
            <person name="Klenk H.-P."/>
        </authorList>
    </citation>
    <scope>NUCLEOTIDE SEQUENCE [LARGE SCALE GENOMIC DNA]</scope>
    <source>
        <strain evidence="2 3">DSM 40843</strain>
    </source>
</reference>
<dbReference type="SUPFAM" id="SSF55961">
    <property type="entry name" value="Bet v1-like"/>
    <property type="match status" value="1"/>
</dbReference>
<feature type="region of interest" description="Disordered" evidence="1">
    <location>
        <begin position="206"/>
        <end position="278"/>
    </location>
</feature>
<accession>A0ABS4VJA7</accession>
<evidence type="ECO:0000313" key="3">
    <source>
        <dbReference type="Proteomes" id="UP001519311"/>
    </source>
</evidence>
<dbReference type="EMBL" id="JAGINS010000002">
    <property type="protein sequence ID" value="MBP2364011.1"/>
    <property type="molecule type" value="Genomic_DNA"/>
</dbReference>
<sequence>METVIDADMDVLWERTQNPARHQSWDLRFTSISYLPRTEGEPQRFRYATRLLPLLWIAGTGVSAGERQRPDGTRVSALRFASGHPLSLLAEGSGYWRYVPGPTGVRFLTGYDYRPRWGRCGALADRLVFRPLMGWATAWSFDRLRLWCERGIHPRAALGRALGECAARLALPLAALVASPAAPLALAAGIAVLAVLLPPLPGTPAARRCRRTPSGRVGPPRLLTTLEPSCPRSSTRTWEPTSVVCTPRSGAASPSGSTTAKPVSGAERWSGSATGPSS</sequence>
<protein>
    <recommendedName>
        <fullName evidence="4">Membrane protein YndG</fullName>
    </recommendedName>
</protein>
<organism evidence="2 3">
    <name type="scientific">Streptomyces clavifer</name>
    <dbReference type="NCBI Taxonomy" id="68188"/>
    <lineage>
        <taxon>Bacteria</taxon>
        <taxon>Bacillati</taxon>
        <taxon>Actinomycetota</taxon>
        <taxon>Actinomycetes</taxon>
        <taxon>Kitasatosporales</taxon>
        <taxon>Streptomycetaceae</taxon>
        <taxon>Streptomyces</taxon>
    </lineage>
</organism>
<dbReference type="Proteomes" id="UP001519311">
    <property type="component" value="Unassembled WGS sequence"/>
</dbReference>
<keyword evidence="3" id="KW-1185">Reference proteome</keyword>
<proteinExistence type="predicted"/>